<proteinExistence type="predicted"/>
<keyword evidence="3" id="KW-1185">Reference proteome</keyword>
<evidence type="ECO:0000256" key="1">
    <source>
        <dbReference type="SAM" id="MobiDB-lite"/>
    </source>
</evidence>
<evidence type="ECO:0000313" key="3">
    <source>
        <dbReference type="Proteomes" id="UP000738349"/>
    </source>
</evidence>
<gene>
    <name evidence="2" type="ORF">EDB81DRAFT_818226</name>
</gene>
<reference evidence="2" key="1">
    <citation type="journal article" date="2021" name="Nat. Commun.">
        <title>Genetic determinants of endophytism in the Arabidopsis root mycobiome.</title>
        <authorList>
            <person name="Mesny F."/>
            <person name="Miyauchi S."/>
            <person name="Thiergart T."/>
            <person name="Pickel B."/>
            <person name="Atanasova L."/>
            <person name="Karlsson M."/>
            <person name="Huettel B."/>
            <person name="Barry K.W."/>
            <person name="Haridas S."/>
            <person name="Chen C."/>
            <person name="Bauer D."/>
            <person name="Andreopoulos W."/>
            <person name="Pangilinan J."/>
            <person name="LaButti K."/>
            <person name="Riley R."/>
            <person name="Lipzen A."/>
            <person name="Clum A."/>
            <person name="Drula E."/>
            <person name="Henrissat B."/>
            <person name="Kohler A."/>
            <person name="Grigoriev I.V."/>
            <person name="Martin F.M."/>
            <person name="Hacquard S."/>
        </authorList>
    </citation>
    <scope>NUCLEOTIDE SEQUENCE</scope>
    <source>
        <strain evidence="2">MPI-CAGE-AT-0147</strain>
    </source>
</reference>
<organism evidence="2 3">
    <name type="scientific">Dactylonectria macrodidyma</name>
    <dbReference type="NCBI Taxonomy" id="307937"/>
    <lineage>
        <taxon>Eukaryota</taxon>
        <taxon>Fungi</taxon>
        <taxon>Dikarya</taxon>
        <taxon>Ascomycota</taxon>
        <taxon>Pezizomycotina</taxon>
        <taxon>Sordariomycetes</taxon>
        <taxon>Hypocreomycetidae</taxon>
        <taxon>Hypocreales</taxon>
        <taxon>Nectriaceae</taxon>
        <taxon>Dactylonectria</taxon>
    </lineage>
</organism>
<dbReference type="OrthoDB" id="415706at2759"/>
<name>A0A9P9DDV0_9HYPO</name>
<evidence type="ECO:0000313" key="2">
    <source>
        <dbReference type="EMBL" id="KAH7117354.1"/>
    </source>
</evidence>
<dbReference type="AlphaFoldDB" id="A0A9P9DDV0"/>
<comment type="caution">
    <text evidence="2">The sequence shown here is derived from an EMBL/GenBank/DDBJ whole genome shotgun (WGS) entry which is preliminary data.</text>
</comment>
<accession>A0A9P9DDV0</accession>
<dbReference type="EMBL" id="JAGMUV010000028">
    <property type="protein sequence ID" value="KAH7117354.1"/>
    <property type="molecule type" value="Genomic_DNA"/>
</dbReference>
<sequence length="117" mass="13217">MITRKVEKFFYASQMQAHYCGATHNLELLVQQLALDVEPDPSRIAASGALEYLEGYYMVAMKRFIDDVSAEVIETEHLSPPGLRHQQHHDKPGVFQHPGFGPSPQSQEPIMVRIILS</sequence>
<dbReference type="Proteomes" id="UP000738349">
    <property type="component" value="Unassembled WGS sequence"/>
</dbReference>
<protein>
    <submittedName>
        <fullName evidence="2">Uncharacterized protein</fullName>
    </submittedName>
</protein>
<feature type="region of interest" description="Disordered" evidence="1">
    <location>
        <begin position="81"/>
        <end position="104"/>
    </location>
</feature>